<dbReference type="InterPro" id="IPR044862">
    <property type="entry name" value="Pro_4_hyd_alph_FE2OG_OXY"/>
</dbReference>
<evidence type="ECO:0000259" key="2">
    <source>
        <dbReference type="PROSITE" id="PS51471"/>
    </source>
</evidence>
<dbReference type="PANTHER" id="PTHR33099">
    <property type="entry name" value="FE2OG DIOXYGENASE DOMAIN-CONTAINING PROTEIN"/>
    <property type="match status" value="1"/>
</dbReference>
<dbReference type="Gene3D" id="2.60.120.620">
    <property type="entry name" value="q2cbj1_9rhob like domain"/>
    <property type="match status" value="1"/>
</dbReference>
<keyword evidence="1" id="KW-0408">Iron</keyword>
<dbReference type="InterPro" id="IPR005123">
    <property type="entry name" value="Oxoglu/Fe-dep_dioxygenase_dom"/>
</dbReference>
<accession>A0AAV5ARL5</accession>
<evidence type="ECO:0000313" key="4">
    <source>
        <dbReference type="Proteomes" id="UP001050691"/>
    </source>
</evidence>
<dbReference type="Proteomes" id="UP001050691">
    <property type="component" value="Unassembled WGS sequence"/>
</dbReference>
<dbReference type="GO" id="GO:0016491">
    <property type="term" value="F:oxidoreductase activity"/>
    <property type="evidence" value="ECO:0007669"/>
    <property type="project" value="UniProtKB-KW"/>
</dbReference>
<keyword evidence="4" id="KW-1185">Reference proteome</keyword>
<dbReference type="PANTHER" id="PTHR33099:SF14">
    <property type="entry name" value="PROLYL 4-HYDROXYLASE ALPHA SUBUNIT FE(2+) 2OG DIOXYGENASE DOMAIN-CONTAINING PROTEIN"/>
    <property type="match status" value="1"/>
</dbReference>
<dbReference type="EMBL" id="BPWL01000010">
    <property type="protein sequence ID" value="GJJ14530.1"/>
    <property type="molecule type" value="Genomic_DNA"/>
</dbReference>
<keyword evidence="1" id="KW-0479">Metal-binding</keyword>
<feature type="domain" description="Fe2OG dioxygenase" evidence="2">
    <location>
        <begin position="77"/>
        <end position="187"/>
    </location>
</feature>
<gene>
    <name evidence="3" type="ORF">Clacol_008795</name>
</gene>
<dbReference type="PROSITE" id="PS51471">
    <property type="entry name" value="FE2OG_OXY"/>
    <property type="match status" value="1"/>
</dbReference>
<keyword evidence="1" id="KW-0560">Oxidoreductase</keyword>
<name>A0AAV5ARL5_9AGAM</name>
<organism evidence="3 4">
    <name type="scientific">Clathrus columnatus</name>
    <dbReference type="NCBI Taxonomy" id="1419009"/>
    <lineage>
        <taxon>Eukaryota</taxon>
        <taxon>Fungi</taxon>
        <taxon>Dikarya</taxon>
        <taxon>Basidiomycota</taxon>
        <taxon>Agaricomycotina</taxon>
        <taxon>Agaricomycetes</taxon>
        <taxon>Phallomycetidae</taxon>
        <taxon>Phallales</taxon>
        <taxon>Clathraceae</taxon>
        <taxon>Clathrus</taxon>
    </lineage>
</organism>
<dbReference type="Pfam" id="PF13640">
    <property type="entry name" value="2OG-FeII_Oxy_3"/>
    <property type="match status" value="1"/>
</dbReference>
<sequence length="357" mass="39625">MAVDKLVDSCVPAPHGRGNQTVYDDSYRLAKELPQNDFSLSLEILSEAGSQVLTTISELISGRGGTSTSDNDSSTLELVPKLYKLNAYSKNGFFKPHRDTPKANNHAGTLLIGLPVAFEGGMLRVAHADKEVKFDWGSKCSEGIIRNNENGDYKLSIPWAFFFSDVEHEVLPVLSGTRVTIAYDIFATRTIIPAKSKIDTTIHTFPLSNDIYSALQNPRFLPEGAKIAIALSHAYPMPRHELTSDDVAANLKGSDAILYRDLKSLGLDVSLEAVIEVGYRQSKAFTDLHKQIPVDEYGPVNRILRRGNGVSTKVYYTSKTFTYFGEDTEYDEDRRDFESFLDRTLKAKFAGDLMCTS</sequence>
<reference evidence="3" key="1">
    <citation type="submission" date="2021-10" db="EMBL/GenBank/DDBJ databases">
        <title>De novo Genome Assembly of Clathrus columnatus (Basidiomycota, Fungi) Using Illumina and Nanopore Sequence Data.</title>
        <authorList>
            <person name="Ogiso-Tanaka E."/>
            <person name="Itagaki H."/>
            <person name="Hosoya T."/>
            <person name="Hosaka K."/>
        </authorList>
    </citation>
    <scope>NUCLEOTIDE SEQUENCE</scope>
    <source>
        <strain evidence="3">MO-923</strain>
    </source>
</reference>
<proteinExistence type="inferred from homology"/>
<comment type="caution">
    <text evidence="3">The sequence shown here is derived from an EMBL/GenBank/DDBJ whole genome shotgun (WGS) entry which is preliminary data.</text>
</comment>
<dbReference type="AlphaFoldDB" id="A0AAV5ARL5"/>
<dbReference type="GO" id="GO:0046872">
    <property type="term" value="F:metal ion binding"/>
    <property type="evidence" value="ECO:0007669"/>
    <property type="project" value="UniProtKB-KW"/>
</dbReference>
<evidence type="ECO:0000256" key="1">
    <source>
        <dbReference type="RuleBase" id="RU003682"/>
    </source>
</evidence>
<evidence type="ECO:0000313" key="3">
    <source>
        <dbReference type="EMBL" id="GJJ14530.1"/>
    </source>
</evidence>
<comment type="similarity">
    <text evidence="1">Belongs to the iron/ascorbate-dependent oxidoreductase family.</text>
</comment>
<protein>
    <recommendedName>
        <fullName evidence="2">Fe2OG dioxygenase domain-containing protein</fullName>
    </recommendedName>
</protein>